<dbReference type="OrthoDB" id="446074at2759"/>
<gene>
    <name evidence="3" type="ORF">EJB05_36628</name>
</gene>
<dbReference type="InterPro" id="IPR040749">
    <property type="entry name" value="BRCC36_C"/>
</dbReference>
<dbReference type="Gramene" id="TVU20420">
    <property type="protein sequence ID" value="TVU20420"/>
    <property type="gene ID" value="EJB05_36628"/>
</dbReference>
<organism evidence="3 4">
    <name type="scientific">Eragrostis curvula</name>
    <name type="common">weeping love grass</name>
    <dbReference type="NCBI Taxonomy" id="38414"/>
    <lineage>
        <taxon>Eukaryota</taxon>
        <taxon>Viridiplantae</taxon>
        <taxon>Streptophyta</taxon>
        <taxon>Embryophyta</taxon>
        <taxon>Tracheophyta</taxon>
        <taxon>Spermatophyta</taxon>
        <taxon>Magnoliopsida</taxon>
        <taxon>Liliopsida</taxon>
        <taxon>Poales</taxon>
        <taxon>Poaceae</taxon>
        <taxon>PACMAD clade</taxon>
        <taxon>Chloridoideae</taxon>
        <taxon>Eragrostideae</taxon>
        <taxon>Eragrostidinae</taxon>
        <taxon>Eragrostis</taxon>
    </lineage>
</organism>
<evidence type="ECO:0000313" key="3">
    <source>
        <dbReference type="EMBL" id="TVU20420.1"/>
    </source>
</evidence>
<proteinExistence type="predicted"/>
<dbReference type="Proteomes" id="UP000324897">
    <property type="component" value="Chromosome 7"/>
</dbReference>
<dbReference type="EMBL" id="RWGY01000029">
    <property type="protein sequence ID" value="TVU20420.1"/>
    <property type="molecule type" value="Genomic_DNA"/>
</dbReference>
<evidence type="ECO:0000313" key="4">
    <source>
        <dbReference type="Proteomes" id="UP000324897"/>
    </source>
</evidence>
<dbReference type="AlphaFoldDB" id="A0A5J9UB60"/>
<protein>
    <recommendedName>
        <fullName evidence="2">BRCC36 C-terminal helical domain-containing protein</fullName>
    </recommendedName>
</protein>
<accession>A0A5J9UB60</accession>
<name>A0A5J9UB60_9POAL</name>
<keyword evidence="4" id="KW-1185">Reference proteome</keyword>
<evidence type="ECO:0000256" key="1">
    <source>
        <dbReference type="SAM" id="Coils"/>
    </source>
</evidence>
<feature type="domain" description="BRCC36 C-terminal helical" evidence="2">
    <location>
        <begin position="48"/>
        <end position="87"/>
    </location>
</feature>
<dbReference type="Pfam" id="PF18110">
    <property type="entry name" value="BRCC36_C"/>
    <property type="match status" value="1"/>
</dbReference>
<reference evidence="3 4" key="1">
    <citation type="journal article" date="2019" name="Sci. Rep.">
        <title>A high-quality genome of Eragrostis curvula grass provides insights into Poaceae evolution and supports new strategies to enhance forage quality.</title>
        <authorList>
            <person name="Carballo J."/>
            <person name="Santos B.A.C.M."/>
            <person name="Zappacosta D."/>
            <person name="Garbus I."/>
            <person name="Selva J.P."/>
            <person name="Gallo C.A."/>
            <person name="Diaz A."/>
            <person name="Albertini E."/>
            <person name="Caccamo M."/>
            <person name="Echenique V."/>
        </authorList>
    </citation>
    <scope>NUCLEOTIDE SEQUENCE [LARGE SCALE GENOMIC DNA]</scope>
    <source>
        <strain evidence="4">cv. Victoria</strain>
        <tissue evidence="3">Leaf</tissue>
    </source>
</reference>
<feature type="non-terminal residue" evidence="3">
    <location>
        <position position="1"/>
    </location>
</feature>
<sequence>MYSSHTPAATRGVSASITTNPLLHLRYGSVAVMGKFTLLHLFTIHLLTTPLCKLMEYCLSPAITALQDRLKENELRLSVLQEEAKQLEAETQSIRNDSPRPILSA</sequence>
<comment type="caution">
    <text evidence="3">The sequence shown here is derived from an EMBL/GenBank/DDBJ whole genome shotgun (WGS) entry which is preliminary data.</text>
</comment>
<keyword evidence="1" id="KW-0175">Coiled coil</keyword>
<evidence type="ECO:0000259" key="2">
    <source>
        <dbReference type="Pfam" id="PF18110"/>
    </source>
</evidence>
<feature type="coiled-coil region" evidence="1">
    <location>
        <begin position="63"/>
        <end position="97"/>
    </location>
</feature>